<dbReference type="AlphaFoldDB" id="A0A1B1E4E0"/>
<protein>
    <submittedName>
        <fullName evidence="2">Uncharacterized protein</fullName>
    </submittedName>
</protein>
<gene>
    <name evidence="2" type="ORF">PCOAH_00039530</name>
</gene>
<evidence type="ECO:0000313" key="3">
    <source>
        <dbReference type="Proteomes" id="UP000092716"/>
    </source>
</evidence>
<name>A0A1B1E4E0_9APIC</name>
<organism evidence="2 3">
    <name type="scientific">Plasmodium coatneyi</name>
    <dbReference type="NCBI Taxonomy" id="208452"/>
    <lineage>
        <taxon>Eukaryota</taxon>
        <taxon>Sar</taxon>
        <taxon>Alveolata</taxon>
        <taxon>Apicomplexa</taxon>
        <taxon>Aconoidasida</taxon>
        <taxon>Haemosporida</taxon>
        <taxon>Plasmodiidae</taxon>
        <taxon>Plasmodium</taxon>
    </lineage>
</organism>
<dbReference type="VEuPathDB" id="PlasmoDB:PCOAH_00039530"/>
<dbReference type="EMBL" id="CP016250">
    <property type="protein sequence ID" value="ANQ09865.1"/>
    <property type="molecule type" value="Genomic_DNA"/>
</dbReference>
<feature type="compositionally biased region" description="Low complexity" evidence="1">
    <location>
        <begin position="1"/>
        <end position="11"/>
    </location>
</feature>
<feature type="compositionally biased region" description="Basic and acidic residues" evidence="1">
    <location>
        <begin position="397"/>
        <end position="408"/>
    </location>
</feature>
<dbReference type="GeneID" id="30910684"/>
<feature type="compositionally biased region" description="Basic residues" evidence="1">
    <location>
        <begin position="164"/>
        <end position="176"/>
    </location>
</feature>
<evidence type="ECO:0000256" key="1">
    <source>
        <dbReference type="SAM" id="MobiDB-lite"/>
    </source>
</evidence>
<feature type="compositionally biased region" description="Low complexity" evidence="1">
    <location>
        <begin position="200"/>
        <end position="211"/>
    </location>
</feature>
<accession>A0A1B1E4E0</accession>
<feature type="region of interest" description="Disordered" evidence="1">
    <location>
        <begin position="1"/>
        <end position="278"/>
    </location>
</feature>
<evidence type="ECO:0000313" key="2">
    <source>
        <dbReference type="EMBL" id="ANQ09865.1"/>
    </source>
</evidence>
<reference evidence="3" key="1">
    <citation type="submission" date="2016-06" db="EMBL/GenBank/DDBJ databases">
        <title>First high quality genome sequence of Plasmodium coatneyi using continuous long reads from single molecule, real-time sequencing.</title>
        <authorList>
            <person name="Chien J.-T."/>
            <person name="Pakala S.B."/>
            <person name="Geraldo J.A."/>
            <person name="Lapp S.A."/>
            <person name="Barnwell J.W."/>
            <person name="Kissinger J.C."/>
            <person name="Galinski M.R."/>
            <person name="Humphrey J.C."/>
        </authorList>
    </citation>
    <scope>NUCLEOTIDE SEQUENCE [LARGE SCALE GENOMIC DNA]</scope>
    <source>
        <strain evidence="3">Hackeri</strain>
    </source>
</reference>
<sequence length="549" mass="63522">MSSSSLSPSVNDSDDHGKYKNERSKKGHKNDKVEREKEKGLKNKSRKNSSGEEGKYNRGSDPSSSPNIKNQNSDKHKHKRMEISEAKNNSENGKNSKGKKMKYEARSSSSSYDEHSNKRRKKDKEKLHKLKNGKNEDALRRKKHYSDSNSNSDECERGNSPRGGKTKLRNNKRGKSISRSSCRDERRGMKSHLRRRSRSSRGSSYGDTSSDQSDESNTSEEESDTSGTSSDGSYTSSSPSDGSSVSSVRSVSSGSSKKEGLNAEQVEETKAPGGDALSALNKKEQYDAHIYDSKEMIRLTINILQNYNFLNNLKILYQKLDKKKKISLESMKDLKLKKKLRHLFRAWKLEKEGEYYRKPPNFKENIIDIFNSLMYYFLSKLDINKLRHNINKRKASSLKDDPKEHDDQAGGVNSSRDDYDIDNSNYYDGNFIVNFQEEDYSHVVQNTKKPMKSLRELHEEGCFTNSKEQYKEFLEKHKKIDLWGKNEQEQKFLLNSKNSVNQRRTFDRETDLAINRFVKKDDYRKLIKRTKQHVDDKFHKTADRRIQNS</sequence>
<feature type="compositionally biased region" description="Polar residues" evidence="1">
    <location>
        <begin position="60"/>
        <end position="71"/>
    </location>
</feature>
<proteinExistence type="predicted"/>
<keyword evidence="3" id="KW-1185">Reference proteome</keyword>
<feature type="compositionally biased region" description="Basic residues" evidence="1">
    <location>
        <begin position="117"/>
        <end position="132"/>
    </location>
</feature>
<feature type="compositionally biased region" description="Basic and acidic residues" evidence="1">
    <location>
        <begin position="49"/>
        <end position="58"/>
    </location>
</feature>
<feature type="compositionally biased region" description="Basic residues" evidence="1">
    <location>
        <begin position="189"/>
        <end position="199"/>
    </location>
</feature>
<feature type="compositionally biased region" description="Low complexity" evidence="1">
    <location>
        <begin position="225"/>
        <end position="255"/>
    </location>
</feature>
<feature type="compositionally biased region" description="Basic and acidic residues" evidence="1">
    <location>
        <begin position="13"/>
        <end position="41"/>
    </location>
</feature>
<dbReference type="Proteomes" id="UP000092716">
    <property type="component" value="Chromosome 12"/>
</dbReference>
<dbReference type="RefSeq" id="XP_019916560.1">
    <property type="nucleotide sequence ID" value="XM_020060744.1"/>
</dbReference>
<dbReference type="OrthoDB" id="366232at2759"/>
<dbReference type="KEGG" id="pcot:PCOAH_00039530"/>
<feature type="region of interest" description="Disordered" evidence="1">
    <location>
        <begin position="394"/>
        <end position="417"/>
    </location>
</feature>
<feature type="compositionally biased region" description="Acidic residues" evidence="1">
    <location>
        <begin position="212"/>
        <end position="224"/>
    </location>
</feature>